<dbReference type="InterPro" id="IPR008701">
    <property type="entry name" value="NPP1"/>
</dbReference>
<dbReference type="EMBL" id="MU865420">
    <property type="protein sequence ID" value="KAK4223614.1"/>
    <property type="molecule type" value="Genomic_DNA"/>
</dbReference>
<reference evidence="2" key="2">
    <citation type="submission" date="2023-05" db="EMBL/GenBank/DDBJ databases">
        <authorList>
            <consortium name="Lawrence Berkeley National Laboratory"/>
            <person name="Steindorff A."/>
            <person name="Hensen N."/>
            <person name="Bonometti L."/>
            <person name="Westerberg I."/>
            <person name="Brannstrom I.O."/>
            <person name="Guillou S."/>
            <person name="Cros-Aarteil S."/>
            <person name="Calhoun S."/>
            <person name="Haridas S."/>
            <person name="Kuo A."/>
            <person name="Mondo S."/>
            <person name="Pangilinan J."/>
            <person name="Riley R."/>
            <person name="Labutti K."/>
            <person name="Andreopoulos B."/>
            <person name="Lipzen A."/>
            <person name="Chen C."/>
            <person name="Yanf M."/>
            <person name="Daum C."/>
            <person name="Ng V."/>
            <person name="Clum A."/>
            <person name="Ohm R."/>
            <person name="Martin F."/>
            <person name="Silar P."/>
            <person name="Natvig D."/>
            <person name="Lalanne C."/>
            <person name="Gautier V."/>
            <person name="Ament-Velasquez S.L."/>
            <person name="Kruys A."/>
            <person name="Hutchinson M.I."/>
            <person name="Powell A.J."/>
            <person name="Barry K."/>
            <person name="Miller A.N."/>
            <person name="Grigoriev I.V."/>
            <person name="Debuchy R."/>
            <person name="Gladieux P."/>
            <person name="Thoren M.H."/>
            <person name="Johannesson H."/>
        </authorList>
    </citation>
    <scope>NUCLEOTIDE SEQUENCE</scope>
    <source>
        <strain evidence="2">CBS 990.96</strain>
    </source>
</reference>
<dbReference type="AlphaFoldDB" id="A0AAN7BHP2"/>
<proteinExistence type="predicted"/>
<accession>A0AAN7BHP2</accession>
<reference evidence="2" key="1">
    <citation type="journal article" date="2023" name="Mol. Phylogenet. Evol.">
        <title>Genome-scale phylogeny and comparative genomics of the fungal order Sordariales.</title>
        <authorList>
            <person name="Hensen N."/>
            <person name="Bonometti L."/>
            <person name="Westerberg I."/>
            <person name="Brannstrom I.O."/>
            <person name="Guillou S."/>
            <person name="Cros-Aarteil S."/>
            <person name="Calhoun S."/>
            <person name="Haridas S."/>
            <person name="Kuo A."/>
            <person name="Mondo S."/>
            <person name="Pangilinan J."/>
            <person name="Riley R."/>
            <person name="LaButti K."/>
            <person name="Andreopoulos B."/>
            <person name="Lipzen A."/>
            <person name="Chen C."/>
            <person name="Yan M."/>
            <person name="Daum C."/>
            <person name="Ng V."/>
            <person name="Clum A."/>
            <person name="Steindorff A."/>
            <person name="Ohm R.A."/>
            <person name="Martin F."/>
            <person name="Silar P."/>
            <person name="Natvig D.O."/>
            <person name="Lalanne C."/>
            <person name="Gautier V."/>
            <person name="Ament-Velasquez S.L."/>
            <person name="Kruys A."/>
            <person name="Hutchinson M.I."/>
            <person name="Powell A.J."/>
            <person name="Barry K."/>
            <person name="Miller A.N."/>
            <person name="Grigoriev I.V."/>
            <person name="Debuchy R."/>
            <person name="Gladieux P."/>
            <person name="Hiltunen Thoren M."/>
            <person name="Johannesson H."/>
        </authorList>
    </citation>
    <scope>NUCLEOTIDE SEQUENCE</scope>
    <source>
        <strain evidence="2">CBS 990.96</strain>
    </source>
</reference>
<evidence type="ECO:0000256" key="1">
    <source>
        <dbReference type="SAM" id="SignalP"/>
    </source>
</evidence>
<evidence type="ECO:0000313" key="2">
    <source>
        <dbReference type="EMBL" id="KAK4223614.1"/>
    </source>
</evidence>
<dbReference type="PANTHER" id="PTHR33657:SF6">
    <property type="entry name" value="SECRETED PROTEIN"/>
    <property type="match status" value="1"/>
</dbReference>
<protein>
    <submittedName>
        <fullName evidence="2">Necrosis inducing protein</fullName>
    </submittedName>
</protein>
<comment type="caution">
    <text evidence="2">The sequence shown here is derived from an EMBL/GenBank/DDBJ whole genome shotgun (WGS) entry which is preliminary data.</text>
</comment>
<organism evidence="2 3">
    <name type="scientific">Podospora fimiseda</name>
    <dbReference type="NCBI Taxonomy" id="252190"/>
    <lineage>
        <taxon>Eukaryota</taxon>
        <taxon>Fungi</taxon>
        <taxon>Dikarya</taxon>
        <taxon>Ascomycota</taxon>
        <taxon>Pezizomycotina</taxon>
        <taxon>Sordariomycetes</taxon>
        <taxon>Sordariomycetidae</taxon>
        <taxon>Sordariales</taxon>
        <taxon>Podosporaceae</taxon>
        <taxon>Podospora</taxon>
    </lineage>
</organism>
<dbReference type="PANTHER" id="PTHR33657">
    <property type="entry name" value="DOMAIN PROTEIN, PUTATIVE (AFU_ORTHOLOGUE AFUA_5G00600)-RELATED"/>
    <property type="match status" value="1"/>
</dbReference>
<gene>
    <name evidence="2" type="ORF">QBC38DRAFT_548315</name>
</gene>
<dbReference type="Pfam" id="PF05630">
    <property type="entry name" value="NPP1"/>
    <property type="match status" value="1"/>
</dbReference>
<feature type="signal peptide" evidence="1">
    <location>
        <begin position="1"/>
        <end position="20"/>
    </location>
</feature>
<keyword evidence="3" id="KW-1185">Reference proteome</keyword>
<feature type="chain" id="PRO_5042924231" evidence="1">
    <location>
        <begin position="21"/>
        <end position="262"/>
    </location>
</feature>
<name>A0AAN7BHP2_9PEZI</name>
<dbReference type="Proteomes" id="UP001301958">
    <property type="component" value="Unassembled WGS sequence"/>
</dbReference>
<dbReference type="PIRSF" id="PIRSF029958">
    <property type="entry name" value="Necrosis-inducing_protein"/>
    <property type="match status" value="1"/>
</dbReference>
<keyword evidence="1" id="KW-0732">Signal</keyword>
<sequence>MQYRFTSTMLLARTIALVTASPVEQIKPRNVIGTLPGGASEIELKFQPAVDFDRDGCYATSAIDAQGNLNPGLPKLECPGTVCRAPDRLENLNVYSRSRCNNGICAIMYEYYFEKDMEACGPGSGGHQHEWENIVVFTKDDQVIRVSPSTHGRHNKASNSVRLLNGARPKMVYHKDSIFTHCFRHANEADDKVENHTGDWVTGTLVGFSNWPNNDFRAKVLEGKNWSGDGGIRPKLSDGDFAANLREAAGNAVPGFDPDTDA</sequence>
<evidence type="ECO:0000313" key="3">
    <source>
        <dbReference type="Proteomes" id="UP001301958"/>
    </source>
</evidence>